<organism evidence="2 3">
    <name type="scientific">Metschnikowia aff. pulcherrima</name>
    <dbReference type="NCBI Taxonomy" id="2163413"/>
    <lineage>
        <taxon>Eukaryota</taxon>
        <taxon>Fungi</taxon>
        <taxon>Dikarya</taxon>
        <taxon>Ascomycota</taxon>
        <taxon>Saccharomycotina</taxon>
        <taxon>Pichiomycetes</taxon>
        <taxon>Metschnikowiaceae</taxon>
        <taxon>Metschnikowia</taxon>
    </lineage>
</organism>
<accession>A0A4V1AEA2</accession>
<sequence>MTVGLTHPPTDRRKSVCTQNDRRGLEQYARCFQNYYHGQRFLNADPHYIAHVRLTINHWQIRDLVQVDAHTGLVFHTEDENIRILSARSPAAGLLRLRTHLSLPYRPRCFHHATGGLVVAGGVLTTLAKVYQMDISDLTLGSCGGERRHPAKGLFSVYSPAMGSEMSFLLGDMINNAVRIYPQQNSLSAYTAYACNNDLGLYKVDISDSGVCLERMITCDRNTLLNNVHLSADGRVVTVTGDTGTIFLVDPALPRAVRDKISTSHDLGFGISYHSNGHLFAVAFQNGTCTVFDSRNTTLPVHEAKLTRPGHQLGAFRTCRFINSPVQDLLAVLEHLGRVHLFDVRDFAAENRQVIVYPFAVDQYARGRTTMEQLDDEFSTDMHRTVEVFDDPAPFTAPLVYDYAYLTDVNPKLFKGFTYMPATEAREVKDVGVAMECEPSLGTDVAADGRISSRAQELYLQSLNHVNGEMEIAGMDWYGNRLFVGSEDGGMLVWDVNARARRSCGSFSFV</sequence>
<dbReference type="STRING" id="2163413.A0A4V1AEA2"/>
<dbReference type="Gene3D" id="2.130.10.10">
    <property type="entry name" value="YVTN repeat-like/Quinoprotein amine dehydrogenase"/>
    <property type="match status" value="1"/>
</dbReference>
<reference evidence="3" key="1">
    <citation type="submission" date="2019-03" db="EMBL/GenBank/DDBJ databases">
        <title>Snf2 controls pulcherriminic acid biosynthesis and connects pigmentation and antifungal activity of the yeast Metschnikowia pulcherrima.</title>
        <authorList>
            <person name="Gore-Lloyd D."/>
            <person name="Sumann I."/>
            <person name="Brachmann A.O."/>
            <person name="Schneeberger K."/>
            <person name="Ortiz-Merino R.A."/>
            <person name="Moreno-Beltran M."/>
            <person name="Schlaefli M."/>
            <person name="Kirner P."/>
            <person name="Santos Kron A."/>
            <person name="Wolfe K.H."/>
            <person name="Piel J."/>
            <person name="Ahrens C.H."/>
            <person name="Henk D."/>
            <person name="Freimoser F.M."/>
        </authorList>
    </citation>
    <scope>NUCLEOTIDE SEQUENCE [LARGE SCALE GENOMIC DNA]</scope>
    <source>
        <strain evidence="3">APC 1.2</strain>
    </source>
</reference>
<dbReference type="EMBL" id="CP034458">
    <property type="protein sequence ID" value="QBM88503.1"/>
    <property type="molecule type" value="Genomic_DNA"/>
</dbReference>
<proteinExistence type="predicted"/>
<gene>
    <name evidence="2" type="primary">MPUL0C04720</name>
    <name evidence="2" type="ORF">METSCH_C04720</name>
</gene>
<dbReference type="InterPro" id="IPR015943">
    <property type="entry name" value="WD40/YVTN_repeat-like_dom_sf"/>
</dbReference>
<evidence type="ECO:0000313" key="2">
    <source>
        <dbReference type="EMBL" id="QBM88503.1"/>
    </source>
</evidence>
<dbReference type="PANTHER" id="PTHR43991">
    <property type="entry name" value="WD REPEAT PROTEIN (AFU_ORTHOLOGUE AFUA_8G05640)-RELATED"/>
    <property type="match status" value="1"/>
</dbReference>
<feature type="domain" description="DUF2415" evidence="1">
    <location>
        <begin position="314"/>
        <end position="356"/>
    </location>
</feature>
<protein>
    <submittedName>
        <fullName evidence="2">Uncharacterized protein domain DUF2415</fullName>
    </submittedName>
</protein>
<keyword evidence="3" id="KW-1185">Reference proteome</keyword>
<evidence type="ECO:0000259" key="1">
    <source>
        <dbReference type="Pfam" id="PF10313"/>
    </source>
</evidence>
<dbReference type="Proteomes" id="UP000292447">
    <property type="component" value="Chromosome III"/>
</dbReference>
<dbReference type="PANTHER" id="PTHR43991:SF9">
    <property type="entry name" value="DUF2415 DOMAIN-CONTAINING PROTEIN"/>
    <property type="match status" value="1"/>
</dbReference>
<evidence type="ECO:0000313" key="3">
    <source>
        <dbReference type="Proteomes" id="UP000292447"/>
    </source>
</evidence>
<dbReference type="Pfam" id="PF10313">
    <property type="entry name" value="DUF2415"/>
    <property type="match status" value="1"/>
</dbReference>
<dbReference type="SUPFAM" id="SSF75011">
    <property type="entry name" value="3-carboxy-cis,cis-mucoante lactonizing enzyme"/>
    <property type="match status" value="1"/>
</dbReference>
<dbReference type="AlphaFoldDB" id="A0A4V1AEA2"/>
<name>A0A4V1AEA2_9ASCO</name>
<dbReference type="InterPro" id="IPR019417">
    <property type="entry name" value="DUF2415"/>
</dbReference>